<name>A0A1X7TLH1_AMPQE</name>
<dbReference type="GO" id="GO:0000045">
    <property type="term" value="P:autophagosome assembly"/>
    <property type="evidence" value="ECO:0007669"/>
    <property type="project" value="InterPro"/>
</dbReference>
<dbReference type="InterPro" id="IPR013923">
    <property type="entry name" value="Autophagy-rel_prot_16_dom"/>
</dbReference>
<proteinExistence type="inferred from homology"/>
<dbReference type="GO" id="GO:0034274">
    <property type="term" value="C:Atg12-Atg5-Atg16 complex"/>
    <property type="evidence" value="ECO:0007669"/>
    <property type="project" value="TreeGrafter"/>
</dbReference>
<dbReference type="EnsemblMetazoa" id="Aqu2.1.15742_001">
    <property type="protein sequence ID" value="Aqu2.1.15742_001"/>
    <property type="gene ID" value="Aqu2.1.15742"/>
</dbReference>
<dbReference type="PROSITE" id="PS50082">
    <property type="entry name" value="WD_REPEATS_2"/>
    <property type="match status" value="5"/>
</dbReference>
<dbReference type="PANTHER" id="PTHR19878:SF8">
    <property type="entry name" value="AUTOPHAGY-RELATED 16, ISOFORM F"/>
    <property type="match status" value="1"/>
</dbReference>
<feature type="repeat" description="WD" evidence="4">
    <location>
        <begin position="393"/>
        <end position="434"/>
    </location>
</feature>
<comment type="similarity">
    <text evidence="1">Belongs to the WD repeat ATG16 family.</text>
</comment>
<dbReference type="PRINTS" id="PR00320">
    <property type="entry name" value="GPROTEINBRPT"/>
</dbReference>
<evidence type="ECO:0000256" key="5">
    <source>
        <dbReference type="SAM" id="MobiDB-lite"/>
    </source>
</evidence>
<dbReference type="Pfam" id="PF08614">
    <property type="entry name" value="ATG16"/>
    <property type="match status" value="1"/>
</dbReference>
<evidence type="ECO:0000256" key="4">
    <source>
        <dbReference type="PROSITE-ProRule" id="PRU00221"/>
    </source>
</evidence>
<dbReference type="GO" id="GO:0034045">
    <property type="term" value="C:phagophore assembly site membrane"/>
    <property type="evidence" value="ECO:0007669"/>
    <property type="project" value="TreeGrafter"/>
</dbReference>
<dbReference type="InterPro" id="IPR020472">
    <property type="entry name" value="WD40_PAC1"/>
</dbReference>
<dbReference type="PROSITE" id="PS50294">
    <property type="entry name" value="WD_REPEATS_REGION"/>
    <property type="match status" value="3"/>
</dbReference>
<dbReference type="CDD" id="cd00200">
    <property type="entry name" value="WD40"/>
    <property type="match status" value="1"/>
</dbReference>
<sequence length="601" mass="67860">MGKQTISRIAKAGPESKARLLQSLGIQSVLITDDKPIKSIKPLSLCRKVIHVLRKLRERNSKETSCFKELILSHGRLFDQVENLKKDITRLEYQNNELERDLREGGGSTGGGANKLNKRVEDLQERLLTRTDEVSEARRATADAMVKVTELSSQVRSKDDEISKKETQINNLTNVQRKLEEKINTLEESMKNNSSTHSRLMDEHSELQLEFNSQDRKLKDLQLENDRLRAEVMKMKAEEADRMNKITESEKAAREKDIKKQIEEATKPKQSIVETKSAKKASSPDFIDPAAVYPSIIPEKVFFSTEAHEGEISALSFSLDGHFLATGGADKVIKVWRVLQTEEKVELVAPLHGSGASIMSVQFDHINKYVLAASNDFATRLWTLGDQRPRHTLTGHTAKVFSAKFMDDSQRVITGSQDKTLKIWDLKQRRCVKTLFAGSSCCDLVHAHVLGNMIISGHWDKKIRFWDLRVSSVNPSHELAIQGRVTSLSLFPERFMLLCSTRDDTSLRLIDLRQNAITSTFSGFNLSTDWSRASFSPDGQYVAVGGSDGIIHIWEAMTGRAHKVKKDVSVHNRDIVACCWHPKGQVFASVDRSKKLAVWKR</sequence>
<evidence type="ECO:0000313" key="7">
    <source>
        <dbReference type="EnsemblMetazoa" id="Aqu2.1.15742_001"/>
    </source>
</evidence>
<dbReference type="SUPFAM" id="SSF90257">
    <property type="entry name" value="Myosin rod fragments"/>
    <property type="match status" value="1"/>
</dbReference>
<dbReference type="Gene3D" id="2.130.10.10">
    <property type="entry name" value="YVTN repeat-like/Quinoprotein amine dehydrogenase"/>
    <property type="match status" value="2"/>
</dbReference>
<dbReference type="SMART" id="SM00320">
    <property type="entry name" value="WD40"/>
    <property type="match status" value="7"/>
</dbReference>
<reference evidence="7" key="1">
    <citation type="submission" date="2017-05" db="UniProtKB">
        <authorList>
            <consortium name="EnsemblMetazoa"/>
        </authorList>
    </citation>
    <scope>IDENTIFICATION</scope>
</reference>
<feature type="domain" description="Autophagy-related protein 16" evidence="6">
    <location>
        <begin position="51"/>
        <end position="244"/>
    </location>
</feature>
<feature type="repeat" description="WD" evidence="4">
    <location>
        <begin position="534"/>
        <end position="564"/>
    </location>
</feature>
<feature type="repeat" description="WD" evidence="4">
    <location>
        <begin position="351"/>
        <end position="392"/>
    </location>
</feature>
<dbReference type="GO" id="GO:0000421">
    <property type="term" value="C:autophagosome membrane"/>
    <property type="evidence" value="ECO:0007669"/>
    <property type="project" value="TreeGrafter"/>
</dbReference>
<keyword evidence="3" id="KW-0677">Repeat</keyword>
<dbReference type="OrthoDB" id="6262491at2759"/>
<feature type="repeat" description="WD" evidence="4">
    <location>
        <begin position="568"/>
        <end position="601"/>
    </location>
</feature>
<dbReference type="InterPro" id="IPR001680">
    <property type="entry name" value="WD40_rpt"/>
</dbReference>
<dbReference type="SUPFAM" id="SSF50978">
    <property type="entry name" value="WD40 repeat-like"/>
    <property type="match status" value="1"/>
</dbReference>
<evidence type="ECO:0000256" key="3">
    <source>
        <dbReference type="ARBA" id="ARBA00022737"/>
    </source>
</evidence>
<accession>A0A1X7TLH1</accession>
<dbReference type="AlphaFoldDB" id="A0A1X7TLH1"/>
<dbReference type="GO" id="GO:0043495">
    <property type="term" value="F:protein-membrane adaptor activity"/>
    <property type="evidence" value="ECO:0007669"/>
    <property type="project" value="TreeGrafter"/>
</dbReference>
<dbReference type="Gene3D" id="6.20.380.10">
    <property type="match status" value="1"/>
</dbReference>
<dbReference type="InParanoid" id="A0A1X7TLH1"/>
<dbReference type="InterPro" id="IPR045160">
    <property type="entry name" value="ATG16"/>
</dbReference>
<evidence type="ECO:0000259" key="6">
    <source>
        <dbReference type="Pfam" id="PF08614"/>
    </source>
</evidence>
<dbReference type="InterPro" id="IPR019775">
    <property type="entry name" value="WD40_repeat_CS"/>
</dbReference>
<dbReference type="InterPro" id="IPR015943">
    <property type="entry name" value="WD40/YVTN_repeat-like_dom_sf"/>
</dbReference>
<dbReference type="eggNOG" id="KOG0288">
    <property type="taxonomic scope" value="Eukaryota"/>
</dbReference>
<protein>
    <recommendedName>
        <fullName evidence="6">Autophagy-related protein 16 domain-containing protein</fullName>
    </recommendedName>
</protein>
<feature type="repeat" description="WD" evidence="4">
    <location>
        <begin position="305"/>
        <end position="346"/>
    </location>
</feature>
<evidence type="ECO:0000256" key="2">
    <source>
        <dbReference type="ARBA" id="ARBA00022574"/>
    </source>
</evidence>
<dbReference type="CDD" id="cd22887">
    <property type="entry name" value="Atg16_CCD"/>
    <property type="match status" value="1"/>
</dbReference>
<dbReference type="PROSITE" id="PS00678">
    <property type="entry name" value="WD_REPEATS_1"/>
    <property type="match status" value="1"/>
</dbReference>
<feature type="region of interest" description="Disordered" evidence="5">
    <location>
        <begin position="99"/>
        <end position="119"/>
    </location>
</feature>
<dbReference type="PANTHER" id="PTHR19878">
    <property type="entry name" value="AUTOPHAGY PROTEIN 16-LIKE"/>
    <property type="match status" value="1"/>
</dbReference>
<keyword evidence="2 4" id="KW-0853">WD repeat</keyword>
<evidence type="ECO:0000256" key="1">
    <source>
        <dbReference type="ARBA" id="ARBA00009271"/>
    </source>
</evidence>
<dbReference type="STRING" id="400682.A0A1X7TLH1"/>
<dbReference type="Pfam" id="PF00400">
    <property type="entry name" value="WD40"/>
    <property type="match status" value="5"/>
</dbReference>
<dbReference type="InterPro" id="IPR036322">
    <property type="entry name" value="WD40_repeat_dom_sf"/>
</dbReference>
<organism evidence="7">
    <name type="scientific">Amphimedon queenslandica</name>
    <name type="common">Sponge</name>
    <dbReference type="NCBI Taxonomy" id="400682"/>
    <lineage>
        <taxon>Eukaryota</taxon>
        <taxon>Metazoa</taxon>
        <taxon>Porifera</taxon>
        <taxon>Demospongiae</taxon>
        <taxon>Heteroscleromorpha</taxon>
        <taxon>Haplosclerida</taxon>
        <taxon>Niphatidae</taxon>
        <taxon>Amphimedon</taxon>
    </lineage>
</organism>